<dbReference type="Proteomes" id="UP000322667">
    <property type="component" value="Chromosome D02"/>
</dbReference>
<dbReference type="AlphaFoldDB" id="A0A5D2LW30"/>
<protein>
    <submittedName>
        <fullName evidence="2">Uncharacterized protein</fullName>
    </submittedName>
</protein>
<organism evidence="2 3">
    <name type="scientific">Gossypium tomentosum</name>
    <name type="common">Hawaiian cotton</name>
    <name type="synonym">Gossypium sandvicense</name>
    <dbReference type="NCBI Taxonomy" id="34277"/>
    <lineage>
        <taxon>Eukaryota</taxon>
        <taxon>Viridiplantae</taxon>
        <taxon>Streptophyta</taxon>
        <taxon>Embryophyta</taxon>
        <taxon>Tracheophyta</taxon>
        <taxon>Spermatophyta</taxon>
        <taxon>Magnoliopsida</taxon>
        <taxon>eudicotyledons</taxon>
        <taxon>Gunneridae</taxon>
        <taxon>Pentapetalae</taxon>
        <taxon>rosids</taxon>
        <taxon>malvids</taxon>
        <taxon>Malvales</taxon>
        <taxon>Malvaceae</taxon>
        <taxon>Malvoideae</taxon>
        <taxon>Gossypium</taxon>
    </lineage>
</organism>
<reference evidence="2 3" key="1">
    <citation type="submission" date="2019-07" db="EMBL/GenBank/DDBJ databases">
        <title>WGS assembly of Gossypium tomentosum.</title>
        <authorList>
            <person name="Chen Z.J."/>
            <person name="Sreedasyam A."/>
            <person name="Ando A."/>
            <person name="Song Q."/>
            <person name="De L."/>
            <person name="Hulse-Kemp A."/>
            <person name="Ding M."/>
            <person name="Ye W."/>
            <person name="Kirkbride R."/>
            <person name="Jenkins J."/>
            <person name="Plott C."/>
            <person name="Lovell J."/>
            <person name="Lin Y.-M."/>
            <person name="Vaughn R."/>
            <person name="Liu B."/>
            <person name="Li W."/>
            <person name="Simpson S."/>
            <person name="Scheffler B."/>
            <person name="Saski C."/>
            <person name="Grover C."/>
            <person name="Hu G."/>
            <person name="Conover J."/>
            <person name="Carlson J."/>
            <person name="Shu S."/>
            <person name="Boston L."/>
            <person name="Williams M."/>
            <person name="Peterson D."/>
            <person name="Mcgee K."/>
            <person name="Jones D."/>
            <person name="Wendel J."/>
            <person name="Stelly D."/>
            <person name="Grimwood J."/>
            <person name="Schmutz J."/>
        </authorList>
    </citation>
    <scope>NUCLEOTIDE SEQUENCE [LARGE SCALE GENOMIC DNA]</scope>
    <source>
        <strain evidence="2">7179.01</strain>
    </source>
</reference>
<evidence type="ECO:0000313" key="3">
    <source>
        <dbReference type="Proteomes" id="UP000322667"/>
    </source>
</evidence>
<sequence>MRPEILTSLRILFSLFLRRQPPPASGSPSVATYYPAPALFHTPFWCKTPTYLKVYGYPDGKLPIQMDDKLLGCNGKWKVEESAETSIIIFTLCGSYIICYHYEIVQVPKKEMSGEK</sequence>
<keyword evidence="3" id="KW-1185">Reference proteome</keyword>
<feature type="chain" id="PRO_5022749369" evidence="1">
    <location>
        <begin position="27"/>
        <end position="116"/>
    </location>
</feature>
<proteinExistence type="predicted"/>
<accession>A0A5D2LW30</accession>
<evidence type="ECO:0000256" key="1">
    <source>
        <dbReference type="SAM" id="SignalP"/>
    </source>
</evidence>
<keyword evidence="1" id="KW-0732">Signal</keyword>
<gene>
    <name evidence="2" type="ORF">ES332_D02G120500v1</name>
</gene>
<name>A0A5D2LW30_GOSTO</name>
<dbReference type="EMBL" id="CM017624">
    <property type="protein sequence ID" value="TYH83262.1"/>
    <property type="molecule type" value="Genomic_DNA"/>
</dbReference>
<evidence type="ECO:0000313" key="2">
    <source>
        <dbReference type="EMBL" id="TYH83262.1"/>
    </source>
</evidence>
<feature type="signal peptide" evidence="1">
    <location>
        <begin position="1"/>
        <end position="26"/>
    </location>
</feature>